<feature type="domain" description="Myotubularin phosphatase" evidence="4">
    <location>
        <begin position="122"/>
        <end position="545"/>
    </location>
</feature>
<evidence type="ECO:0000259" key="4">
    <source>
        <dbReference type="PROSITE" id="PS51339"/>
    </source>
</evidence>
<reference evidence="5 6" key="1">
    <citation type="journal article" date="2019" name="Environ. Microbiol.">
        <title>At the nexus of three kingdoms: the genome of the mycorrhizal fungus Gigaspora margarita provides insights into plant, endobacterial and fungal interactions.</title>
        <authorList>
            <person name="Venice F."/>
            <person name="Ghignone S."/>
            <person name="Salvioli di Fossalunga A."/>
            <person name="Amselem J."/>
            <person name="Novero M."/>
            <person name="Xianan X."/>
            <person name="Sedzielewska Toro K."/>
            <person name="Morin E."/>
            <person name="Lipzen A."/>
            <person name="Grigoriev I.V."/>
            <person name="Henrissat B."/>
            <person name="Martin F.M."/>
            <person name="Bonfante P."/>
        </authorList>
    </citation>
    <scope>NUCLEOTIDE SEQUENCE [LARGE SCALE GENOMIC DNA]</scope>
    <source>
        <strain evidence="5 6">BEG34</strain>
    </source>
</reference>
<dbReference type="PANTHER" id="PTHR10807:SF128">
    <property type="entry name" value="PHOSPHATIDYLINOSITOL-3,5-BISPHOSPHATE 3-PHOSPHATASE"/>
    <property type="match status" value="1"/>
</dbReference>
<sequence length="615" mass="70804">MDFLKITKVENVTLEKGQVITIGTLHLTTHQIIFRHADRKGELWVPYPIIHTVERRLCTTDSKLWPLTIRCRDFKTYSFFIQLEQDSMDVFDTIQKLTCIESISHVYAFDYKPEKEFSSSDGWSIYNVFQEYGRMGVGIPTSSWRFSSVNQDYTFCETYPHTLVVPAKISDNVLNHASKFRSKNRIPVLSYLHWQNKASITRSSQPMVGLKKNRSIQDEKLIEAIFQSNDPTLPPGLQSVFGSTQTNLIVDARPTANAIANAAIGAGSENMENYKNCDRKFMGIDNIHVMRESLAKLVEVMQTADAQCLPIKKQNLDRSNWLKHIATLLESSLIIIKNVHIASSHVLIHCSDGWDRTAQLTSISILCLDPYYRTFRGFQVLVEKEWVSFGHKFTERSGHLSDEKYFINSINTNAANTAFNTVQSKFYNQPHVREISPVFQQFLDCVFQLLTQFPTRFEFNEKFLIELHYHCYSCQFGTFLCNSEKERMDYKVTTKTYSVWDYFNSNKSEFLNPLFDGGAEDKEDMGNNGVLLPDEKNIKYWAGLFNKKDEELNNNNNGETEGFTARIRWKSDSPISRTNSPGISDADTLKEGLQTISFKPVNYDDNPDIDPWKNK</sequence>
<dbReference type="Gene3D" id="2.30.29.30">
    <property type="entry name" value="Pleckstrin-homology domain (PH domain)/Phosphotyrosine-binding domain (PTB)"/>
    <property type="match status" value="1"/>
</dbReference>
<evidence type="ECO:0000313" key="6">
    <source>
        <dbReference type="Proteomes" id="UP000439903"/>
    </source>
</evidence>
<dbReference type="AlphaFoldDB" id="A0A8H3X5Y6"/>
<dbReference type="InterPro" id="IPR010569">
    <property type="entry name" value="Myotubularin-like_Pase_dom"/>
</dbReference>
<keyword evidence="6" id="KW-1185">Reference proteome</keyword>
<feature type="binding site" evidence="3">
    <location>
        <begin position="286"/>
        <end position="287"/>
    </location>
    <ligand>
        <name>substrate</name>
    </ligand>
</feature>
<dbReference type="SUPFAM" id="SSF50729">
    <property type="entry name" value="PH domain-like"/>
    <property type="match status" value="1"/>
</dbReference>
<proteinExistence type="inferred from homology"/>
<dbReference type="SMART" id="SM00404">
    <property type="entry name" value="PTPc_motif"/>
    <property type="match status" value="1"/>
</dbReference>
<dbReference type="Pfam" id="PF06602">
    <property type="entry name" value="Myotub-related"/>
    <property type="match status" value="1"/>
</dbReference>
<dbReference type="OrthoDB" id="271628at2759"/>
<feature type="binding site" evidence="3">
    <location>
        <begin position="350"/>
        <end position="356"/>
    </location>
    <ligand>
        <name>substrate</name>
    </ligand>
</feature>
<dbReference type="InterPro" id="IPR030564">
    <property type="entry name" value="Myotubularin"/>
</dbReference>
<evidence type="ECO:0000256" key="1">
    <source>
        <dbReference type="ARBA" id="ARBA00007471"/>
    </source>
</evidence>
<protein>
    <submittedName>
        <fullName evidence="5">Phosphatases II</fullName>
    </submittedName>
</protein>
<dbReference type="GO" id="GO:0004438">
    <property type="term" value="F:phosphatidylinositol-3-phosphate phosphatase activity"/>
    <property type="evidence" value="ECO:0007669"/>
    <property type="project" value="TreeGrafter"/>
</dbReference>
<organism evidence="5 6">
    <name type="scientific">Gigaspora margarita</name>
    <dbReference type="NCBI Taxonomy" id="4874"/>
    <lineage>
        <taxon>Eukaryota</taxon>
        <taxon>Fungi</taxon>
        <taxon>Fungi incertae sedis</taxon>
        <taxon>Mucoromycota</taxon>
        <taxon>Glomeromycotina</taxon>
        <taxon>Glomeromycetes</taxon>
        <taxon>Diversisporales</taxon>
        <taxon>Gigasporaceae</taxon>
        <taxon>Gigaspora</taxon>
    </lineage>
</organism>
<dbReference type="InterPro" id="IPR016130">
    <property type="entry name" value="Tyr_Pase_AS"/>
</dbReference>
<dbReference type="Pfam" id="PF21098">
    <property type="entry name" value="PH-GRAM_MTMR6-like"/>
    <property type="match status" value="1"/>
</dbReference>
<dbReference type="Proteomes" id="UP000439903">
    <property type="component" value="Unassembled WGS sequence"/>
</dbReference>
<dbReference type="GO" id="GO:0005737">
    <property type="term" value="C:cytoplasm"/>
    <property type="evidence" value="ECO:0007669"/>
    <property type="project" value="TreeGrafter"/>
</dbReference>
<accession>A0A8H3X5Y6</accession>
<feature type="active site" description="Phosphocysteine intermediate" evidence="2">
    <location>
        <position position="350"/>
    </location>
</feature>
<evidence type="ECO:0000256" key="2">
    <source>
        <dbReference type="PIRSR" id="PIRSR630564-1"/>
    </source>
</evidence>
<gene>
    <name evidence="5" type="ORF">F8M41_007281</name>
</gene>
<comment type="caution">
    <text evidence="5">The sequence shown here is derived from an EMBL/GenBank/DDBJ whole genome shotgun (WGS) entry which is preliminary data.</text>
</comment>
<evidence type="ECO:0000313" key="5">
    <source>
        <dbReference type="EMBL" id="KAF0417826.1"/>
    </source>
</evidence>
<dbReference type="PROSITE" id="PS00383">
    <property type="entry name" value="TYR_PHOSPHATASE_1"/>
    <property type="match status" value="1"/>
</dbReference>
<dbReference type="InterPro" id="IPR011993">
    <property type="entry name" value="PH-like_dom_sf"/>
</dbReference>
<dbReference type="InterPro" id="IPR003595">
    <property type="entry name" value="Tyr_Pase_cat"/>
</dbReference>
<evidence type="ECO:0000256" key="3">
    <source>
        <dbReference type="PIRSR" id="PIRSR630564-2"/>
    </source>
</evidence>
<dbReference type="InterPro" id="IPR029021">
    <property type="entry name" value="Prot-tyrosine_phosphatase-like"/>
</dbReference>
<dbReference type="PROSITE" id="PS51339">
    <property type="entry name" value="PPASE_MYOTUBULARIN"/>
    <property type="match status" value="1"/>
</dbReference>
<dbReference type="SUPFAM" id="SSF52799">
    <property type="entry name" value="(Phosphotyrosine protein) phosphatases II"/>
    <property type="match status" value="1"/>
</dbReference>
<dbReference type="GO" id="GO:0046856">
    <property type="term" value="P:phosphatidylinositol dephosphorylation"/>
    <property type="evidence" value="ECO:0007669"/>
    <property type="project" value="TreeGrafter"/>
</dbReference>
<dbReference type="PANTHER" id="PTHR10807">
    <property type="entry name" value="MYOTUBULARIN-RELATED"/>
    <property type="match status" value="1"/>
</dbReference>
<dbReference type="InterPro" id="IPR048994">
    <property type="entry name" value="PH-GRAM_MTMR6-9"/>
</dbReference>
<dbReference type="GO" id="GO:0016020">
    <property type="term" value="C:membrane"/>
    <property type="evidence" value="ECO:0007669"/>
    <property type="project" value="TreeGrafter"/>
</dbReference>
<name>A0A8H3X5Y6_GIGMA</name>
<dbReference type="EMBL" id="WTPW01001730">
    <property type="protein sequence ID" value="KAF0417826.1"/>
    <property type="molecule type" value="Genomic_DNA"/>
</dbReference>
<comment type="similarity">
    <text evidence="1">Belongs to the protein-tyrosine phosphatase family. Non-receptor class myotubularin subfamily.</text>
</comment>